<dbReference type="InterPro" id="IPR018445">
    <property type="entry name" value="Put_Phosphate_transp_reg"/>
</dbReference>
<dbReference type="OrthoDB" id="9797568at2"/>
<dbReference type="InterPro" id="IPR038078">
    <property type="entry name" value="PhoU-like_sf"/>
</dbReference>
<keyword evidence="3" id="KW-1185">Reference proteome</keyword>
<evidence type="ECO:0008006" key="4">
    <source>
        <dbReference type="Google" id="ProtNLM"/>
    </source>
</evidence>
<dbReference type="KEGG" id="cmiu:B1H56_00535"/>
<dbReference type="Gene3D" id="1.20.58.220">
    <property type="entry name" value="Phosphate transport system protein phou homolog 2, domain 2"/>
    <property type="match status" value="1"/>
</dbReference>
<protein>
    <recommendedName>
        <fullName evidence="4">TIGR00153 family protein</fullName>
    </recommendedName>
</protein>
<dbReference type="Pfam" id="PF01865">
    <property type="entry name" value="PhoU_div"/>
    <property type="match status" value="1"/>
</dbReference>
<dbReference type="InterPro" id="IPR052912">
    <property type="entry name" value="UPF0111_domain"/>
</dbReference>
<comment type="similarity">
    <text evidence="1">Belongs to the UPF0111 family.</text>
</comment>
<dbReference type="RefSeq" id="WP_066522229.1">
    <property type="nucleotide sequence ID" value="NZ_CABMOF010000007.1"/>
</dbReference>
<name>A0A136Q1J8_9FIRM</name>
<evidence type="ECO:0000313" key="2">
    <source>
        <dbReference type="EMBL" id="KXK64507.1"/>
    </source>
</evidence>
<comment type="caution">
    <text evidence="2">The sequence shown here is derived from an EMBL/GenBank/DDBJ whole genome shotgun (WGS) entry which is preliminary data.</text>
</comment>
<dbReference type="Proteomes" id="UP000070366">
    <property type="component" value="Unassembled WGS sequence"/>
</dbReference>
<dbReference type="EMBL" id="LSZW01000064">
    <property type="protein sequence ID" value="KXK64507.1"/>
    <property type="molecule type" value="Genomic_DNA"/>
</dbReference>
<dbReference type="AlphaFoldDB" id="A0A136Q1J8"/>
<gene>
    <name evidence="2" type="ORF">HMPREF3293_02586</name>
</gene>
<dbReference type="PANTHER" id="PTHR37298">
    <property type="entry name" value="UPF0111 PROTEIN YKAA"/>
    <property type="match status" value="1"/>
</dbReference>
<accession>A0A136Q1J8</accession>
<dbReference type="PANTHER" id="PTHR37298:SF1">
    <property type="entry name" value="UPF0111 PROTEIN YKAA"/>
    <property type="match status" value="1"/>
</dbReference>
<dbReference type="PATRIC" id="fig|626937.4.peg.2544"/>
<reference evidence="2 3" key="1">
    <citation type="submission" date="2016-02" db="EMBL/GenBank/DDBJ databases">
        <authorList>
            <person name="Wen L."/>
            <person name="He K."/>
            <person name="Yang H."/>
        </authorList>
    </citation>
    <scope>NUCLEOTIDE SEQUENCE [LARGE SCALE GENOMIC DNA]</scope>
    <source>
        <strain evidence="2 3">DSM 22607</strain>
    </source>
</reference>
<dbReference type="STRING" id="626937.HMPREF3293_02586"/>
<evidence type="ECO:0000313" key="3">
    <source>
        <dbReference type="Proteomes" id="UP000070366"/>
    </source>
</evidence>
<organism evidence="2 3">
    <name type="scientific">Christensenella minuta</name>
    <dbReference type="NCBI Taxonomy" id="626937"/>
    <lineage>
        <taxon>Bacteria</taxon>
        <taxon>Bacillati</taxon>
        <taxon>Bacillota</taxon>
        <taxon>Clostridia</taxon>
        <taxon>Christensenellales</taxon>
        <taxon>Christensenellaceae</taxon>
        <taxon>Christensenella</taxon>
    </lineage>
</organism>
<proteinExistence type="inferred from homology"/>
<evidence type="ECO:0000256" key="1">
    <source>
        <dbReference type="ARBA" id="ARBA00008591"/>
    </source>
</evidence>
<sequence>MAKKHSFDYFEAFVKAVDSSCAAASLLNDTLRNFDPDRLEESMTAMHKIEHAADGDKHRMMKVLIREFLPPIEREDVTELTQKIDDVTDALEDVLVKIYTFNIRTIRPEALEFMDIIVACCCSLKKAVQEFRNFKKSGLLSDCIIEVNDLEGEGDLLYTRAMRDLHVNSTDPIEIMVWSKTFNYLEGCCDACEEVANILEIIVMKNS</sequence>